<reference evidence="1" key="1">
    <citation type="submission" date="2022-10" db="EMBL/GenBank/DDBJ databases">
        <title>Genome assembly of Lactococcus garvieae isolates from cricket gut.</title>
        <authorList>
            <person name="Luecke A.R."/>
            <person name="Brown A.M.V."/>
            <person name="Wakeman C.A."/>
        </authorList>
    </citation>
    <scope>NUCLEOTIDE SEQUENCE</scope>
    <source>
        <strain evidence="1">Alexii-11_2</strain>
    </source>
</reference>
<proteinExistence type="predicted"/>
<name>A0AA46TW93_9LACT</name>
<organism evidence="1 2">
    <name type="scientific">Lactococcus garvieae</name>
    <dbReference type="NCBI Taxonomy" id="1363"/>
    <lineage>
        <taxon>Bacteria</taxon>
        <taxon>Bacillati</taxon>
        <taxon>Bacillota</taxon>
        <taxon>Bacilli</taxon>
        <taxon>Lactobacillales</taxon>
        <taxon>Streptococcaceae</taxon>
        <taxon>Lactococcus</taxon>
    </lineage>
</organism>
<evidence type="ECO:0000313" key="2">
    <source>
        <dbReference type="Proteomes" id="UP001164042"/>
    </source>
</evidence>
<sequence>MTLYTKTQLRPLINKDLKMDTLSRWLNRIEEWTLYDFNVGVPTDSKAFSHGQPVKRKVYDEADIKRLKQLYDLRVNENFPLPYAVHKIFLTEEHFNKWQKGEWDKKAEWEKLLREAQEARQE</sequence>
<gene>
    <name evidence="1" type="ORF">OF801_09810</name>
</gene>
<dbReference type="RefSeq" id="WP_264308107.1">
    <property type="nucleotide sequence ID" value="NZ_CP109635.1"/>
</dbReference>
<dbReference type="Proteomes" id="UP001164042">
    <property type="component" value="Chromosome"/>
</dbReference>
<dbReference type="EMBL" id="CP109635">
    <property type="protein sequence ID" value="UYT10235.1"/>
    <property type="molecule type" value="Genomic_DNA"/>
</dbReference>
<accession>A0AA46TW93</accession>
<protein>
    <submittedName>
        <fullName evidence="1">Uncharacterized protein</fullName>
    </submittedName>
</protein>
<dbReference type="AlphaFoldDB" id="A0AA46TW93"/>
<evidence type="ECO:0000313" key="1">
    <source>
        <dbReference type="EMBL" id="UYT10235.1"/>
    </source>
</evidence>